<dbReference type="PANTHER" id="PTHR30290:SF64">
    <property type="entry name" value="ABC TRANSPORTER PERIPLASMIC BINDING PROTEIN"/>
    <property type="match status" value="1"/>
</dbReference>
<dbReference type="InterPro" id="IPR000914">
    <property type="entry name" value="SBP_5_dom"/>
</dbReference>
<dbReference type="GO" id="GO:0015833">
    <property type="term" value="P:peptide transport"/>
    <property type="evidence" value="ECO:0007669"/>
    <property type="project" value="TreeGrafter"/>
</dbReference>
<dbReference type="Gene3D" id="3.40.190.10">
    <property type="entry name" value="Periplasmic binding protein-like II"/>
    <property type="match status" value="1"/>
</dbReference>
<evidence type="ECO:0000313" key="5">
    <source>
        <dbReference type="EMBL" id="PYF01751.1"/>
    </source>
</evidence>
<dbReference type="GO" id="GO:0030288">
    <property type="term" value="C:outer membrane-bounded periplasmic space"/>
    <property type="evidence" value="ECO:0007669"/>
    <property type="project" value="TreeGrafter"/>
</dbReference>
<dbReference type="PANTHER" id="PTHR30290">
    <property type="entry name" value="PERIPLASMIC BINDING COMPONENT OF ABC TRANSPORTER"/>
    <property type="match status" value="1"/>
</dbReference>
<dbReference type="SUPFAM" id="SSF53850">
    <property type="entry name" value="Periplasmic binding protein-like II"/>
    <property type="match status" value="1"/>
</dbReference>
<keyword evidence="6" id="KW-1185">Reference proteome</keyword>
<comment type="similarity">
    <text evidence="2">Belongs to the bacterial solute-binding protein 5 family.</text>
</comment>
<organism evidence="5 6">
    <name type="scientific">Rhodopseudomonas faecalis</name>
    <dbReference type="NCBI Taxonomy" id="99655"/>
    <lineage>
        <taxon>Bacteria</taxon>
        <taxon>Pseudomonadati</taxon>
        <taxon>Pseudomonadota</taxon>
        <taxon>Alphaproteobacteria</taxon>
        <taxon>Hyphomicrobiales</taxon>
        <taxon>Nitrobacteraceae</taxon>
        <taxon>Rhodopseudomonas</taxon>
    </lineage>
</organism>
<dbReference type="PIRSF" id="PIRSF002741">
    <property type="entry name" value="MppA"/>
    <property type="match status" value="1"/>
</dbReference>
<dbReference type="AlphaFoldDB" id="A0A318T9V5"/>
<protein>
    <submittedName>
        <fullName evidence="5">Microcin C transport system substrate-binding protein</fullName>
    </submittedName>
</protein>
<dbReference type="InterPro" id="IPR030678">
    <property type="entry name" value="Peptide/Ni-bd"/>
</dbReference>
<sequence>MALLNRRHLLGLGIGAVAATQLPLPAFSEGEVEAHGISAFGDLKYPPNFPHFDYVNVAAPKGGMFSTVPSTRAFNQSFLTFNSLNAYVLKGDGAQGMGLTFDSLMARAGDEPDAMYGLVAKSVRISPDGLNYRFTLRKEARFHDGSPLTARDVAFSLNTLKAQGHPIITQQIREMVKAEALDDATVLVTFAPNRARDVPLFVAGLPIFSAAYYAKHPFNESTLEPPLGSGPYRVGRFEVGRYIELERVKDWWAADLPVNRGAYNFDTVRYDYYRDRDVAFEGFTGRSYLYREEFTARIWNTRYDFPAIKDGRVKRELLPDETPSGAQGWFLNTRRDKFKDSRVREAIGNAFDFEWTNSSIMYGAYKRTVSPFQNSDLMATGLPSPEELALLEPFRGKVPDEVFGQPYVPPVSDGSGQDRAMLRRASQLLQQAGCVMKDGKRLTAQGEPFRIEFLFDEPAFQAHHMPFIKNLATLGIEATARIVDPVQHRARRDDFDFDVTIERFSFSTVPGDALRSFFSSQSASTKGSNNLAGIADPVIDALTDQLIAADTRTKLVVAARALDRVIRSGRYWVPQWYAPSHRVAYWDVFGHPDKLPRYGGVGVPELWWSTAPSSSHAPAK</sequence>
<gene>
    <name evidence="5" type="ORF">BJ122_11861</name>
</gene>
<comment type="subcellular location">
    <subcellularLocation>
        <location evidence="1">Periplasm</location>
    </subcellularLocation>
</comment>
<evidence type="ECO:0000256" key="2">
    <source>
        <dbReference type="ARBA" id="ARBA00005695"/>
    </source>
</evidence>
<dbReference type="Proteomes" id="UP000248148">
    <property type="component" value="Unassembled WGS sequence"/>
</dbReference>
<dbReference type="GO" id="GO:0042884">
    <property type="term" value="P:microcin transport"/>
    <property type="evidence" value="ECO:0007669"/>
    <property type="project" value="TreeGrafter"/>
</dbReference>
<keyword evidence="3" id="KW-0732">Signal</keyword>
<name>A0A318T9V5_9BRAD</name>
<dbReference type="GO" id="GO:1904680">
    <property type="term" value="F:peptide transmembrane transporter activity"/>
    <property type="evidence" value="ECO:0007669"/>
    <property type="project" value="TreeGrafter"/>
</dbReference>
<reference evidence="5 6" key="1">
    <citation type="submission" date="2018-06" db="EMBL/GenBank/DDBJ databases">
        <title>Genomic Encyclopedia of Archaeal and Bacterial Type Strains, Phase II (KMG-II): from individual species to whole genera.</title>
        <authorList>
            <person name="Goeker M."/>
        </authorList>
    </citation>
    <scope>NUCLEOTIDE SEQUENCE [LARGE SCALE GENOMIC DNA]</scope>
    <source>
        <strain evidence="5 6">JCM 11668</strain>
    </source>
</reference>
<dbReference type="RefSeq" id="WP_110781641.1">
    <property type="nucleotide sequence ID" value="NZ_QJTI01000018.1"/>
</dbReference>
<dbReference type="GO" id="GO:0043190">
    <property type="term" value="C:ATP-binding cassette (ABC) transporter complex"/>
    <property type="evidence" value="ECO:0007669"/>
    <property type="project" value="InterPro"/>
</dbReference>
<dbReference type="CDD" id="cd08497">
    <property type="entry name" value="MbnE-like"/>
    <property type="match status" value="1"/>
</dbReference>
<dbReference type="Pfam" id="PF00496">
    <property type="entry name" value="SBP_bac_5"/>
    <property type="match status" value="1"/>
</dbReference>
<evidence type="ECO:0000259" key="4">
    <source>
        <dbReference type="Pfam" id="PF00496"/>
    </source>
</evidence>
<dbReference type="Gene3D" id="3.10.105.10">
    <property type="entry name" value="Dipeptide-binding Protein, Domain 3"/>
    <property type="match status" value="1"/>
</dbReference>
<comment type="caution">
    <text evidence="5">The sequence shown here is derived from an EMBL/GenBank/DDBJ whole genome shotgun (WGS) entry which is preliminary data.</text>
</comment>
<dbReference type="OrthoDB" id="9803988at2"/>
<dbReference type="EMBL" id="QJTI01000018">
    <property type="protein sequence ID" value="PYF01751.1"/>
    <property type="molecule type" value="Genomic_DNA"/>
</dbReference>
<evidence type="ECO:0000256" key="1">
    <source>
        <dbReference type="ARBA" id="ARBA00004418"/>
    </source>
</evidence>
<dbReference type="InterPro" id="IPR039424">
    <property type="entry name" value="SBP_5"/>
</dbReference>
<evidence type="ECO:0000313" key="6">
    <source>
        <dbReference type="Proteomes" id="UP000248148"/>
    </source>
</evidence>
<evidence type="ECO:0000256" key="3">
    <source>
        <dbReference type="ARBA" id="ARBA00022729"/>
    </source>
</evidence>
<accession>A0A318T9V5</accession>
<feature type="domain" description="Solute-binding protein family 5" evidence="4">
    <location>
        <begin position="116"/>
        <end position="523"/>
    </location>
</feature>
<proteinExistence type="inferred from homology"/>